<reference evidence="2" key="1">
    <citation type="submission" date="2020-10" db="EMBL/GenBank/DDBJ databases">
        <authorList>
            <person name="Kadnikov V."/>
            <person name="Beletsky A.V."/>
            <person name="Mardanov A.V."/>
            <person name="Karnachuk O.V."/>
            <person name="Ravin N.V."/>
        </authorList>
    </citation>
    <scope>NUCLEOTIDE SEQUENCE</scope>
    <source>
        <strain evidence="2">Bu02</strain>
    </source>
</reference>
<dbReference type="InterPro" id="IPR036866">
    <property type="entry name" value="RibonucZ/Hydroxyglut_hydro"/>
</dbReference>
<dbReference type="InterPro" id="IPR052533">
    <property type="entry name" value="WalJ/YycJ-like"/>
</dbReference>
<proteinExistence type="predicted"/>
<dbReference type="InterPro" id="IPR001279">
    <property type="entry name" value="Metallo-B-lactamas"/>
</dbReference>
<reference evidence="2" key="2">
    <citation type="journal article" date="2023" name="Biology">
        <title>Prokaryotic Life Associated with Coal-Fire Gas Vents Revealed by Metagenomics.</title>
        <authorList>
            <person name="Kadnikov V.V."/>
            <person name="Mardanov A.V."/>
            <person name="Beletsky A.V."/>
            <person name="Karnachuk O.V."/>
            <person name="Ravin N.V."/>
        </authorList>
    </citation>
    <scope>NUCLEOTIDE SEQUENCE</scope>
    <source>
        <strain evidence="2">Bu02</strain>
    </source>
</reference>
<gene>
    <name evidence="2" type="ORF">IMF26_01760</name>
</gene>
<dbReference type="SMART" id="SM00849">
    <property type="entry name" value="Lactamase_B"/>
    <property type="match status" value="1"/>
</dbReference>
<name>A0AAT9LCH8_9FIRM</name>
<dbReference type="PANTHER" id="PTHR47619">
    <property type="entry name" value="METALLO-HYDROLASE YYCJ-RELATED"/>
    <property type="match status" value="1"/>
</dbReference>
<dbReference type="Pfam" id="PF12706">
    <property type="entry name" value="Lactamase_B_2"/>
    <property type="match status" value="1"/>
</dbReference>
<protein>
    <submittedName>
        <fullName evidence="2">MBL fold metallo-hydrolase</fullName>
    </submittedName>
</protein>
<feature type="domain" description="Metallo-beta-lactamase" evidence="1">
    <location>
        <begin position="12"/>
        <end position="197"/>
    </location>
</feature>
<organism evidence="2">
    <name type="scientific">Candidatus Fermentithermobacillus carboniphilus</name>
    <dbReference type="NCBI Taxonomy" id="3085328"/>
    <lineage>
        <taxon>Bacteria</taxon>
        <taxon>Bacillati</taxon>
        <taxon>Bacillota</taxon>
        <taxon>Candidatus Fermentithermobacillia</taxon>
        <taxon>Candidatus Fermentithermobacillales</taxon>
        <taxon>Candidatus Fermentithermobacillaceae</taxon>
        <taxon>Candidatus Fermentithermobacillus</taxon>
    </lineage>
</organism>
<sequence>MNIASLSSSSTYGNAYIVWEDSKRPILIDCGMSLKRMVASLEALGMTPRDLAALFITHEHSDHVRALCLKNPLPEKYHIPVYASRGFWEWYLNYRGYRIDLSLVNVVESGQRVRTEGYRVQAFSKPHDALDPLGFIVEGSTGRVCFVMDLGHVPYPLEALLRGTEYLFFESNHDVDMELRSGRPRPLIDRVLGAQGHLSNTQAADSISRLATKDTREIVLCHLSIDCNSPEVALTAVQSGLKRAGLSPVLSVAPPGELAVYGSGRAVSHSRASS</sequence>
<accession>A0AAT9LCH8</accession>
<dbReference type="SUPFAM" id="SSF56281">
    <property type="entry name" value="Metallo-hydrolase/oxidoreductase"/>
    <property type="match status" value="1"/>
</dbReference>
<dbReference type="EMBL" id="CP062796">
    <property type="protein sequence ID" value="QUL98831.1"/>
    <property type="molecule type" value="Genomic_DNA"/>
</dbReference>
<evidence type="ECO:0000313" key="2">
    <source>
        <dbReference type="EMBL" id="QUL98831.1"/>
    </source>
</evidence>
<dbReference type="AlphaFoldDB" id="A0AAT9LCH8"/>
<dbReference type="KEGG" id="fcz:IMF26_01760"/>
<dbReference type="PANTHER" id="PTHR47619:SF1">
    <property type="entry name" value="EXODEOXYRIBONUCLEASE WALJ"/>
    <property type="match status" value="1"/>
</dbReference>
<dbReference type="Gene3D" id="3.60.15.10">
    <property type="entry name" value="Ribonuclease Z/Hydroxyacylglutathione hydrolase-like"/>
    <property type="match status" value="1"/>
</dbReference>
<evidence type="ECO:0000259" key="1">
    <source>
        <dbReference type="SMART" id="SM00849"/>
    </source>
</evidence>